<feature type="region of interest" description="Disordered" evidence="1">
    <location>
        <begin position="1"/>
        <end position="111"/>
    </location>
</feature>
<evidence type="ECO:0000313" key="2">
    <source>
        <dbReference type="EMBL" id="CAK7935251.1"/>
    </source>
</evidence>
<feature type="compositionally biased region" description="Basic and acidic residues" evidence="1">
    <location>
        <begin position="83"/>
        <end position="92"/>
    </location>
</feature>
<name>A0AAV1UL56_9STRA</name>
<proteinExistence type="predicted"/>
<evidence type="ECO:0000256" key="1">
    <source>
        <dbReference type="SAM" id="MobiDB-lite"/>
    </source>
</evidence>
<evidence type="ECO:0000313" key="3">
    <source>
        <dbReference type="Proteomes" id="UP001162060"/>
    </source>
</evidence>
<accession>A0AAV1UL56</accession>
<feature type="compositionally biased region" description="Basic and acidic residues" evidence="1">
    <location>
        <begin position="22"/>
        <end position="60"/>
    </location>
</feature>
<dbReference type="AlphaFoldDB" id="A0AAV1UL56"/>
<organism evidence="2 3">
    <name type="scientific">Peronospora matthiolae</name>
    <dbReference type="NCBI Taxonomy" id="2874970"/>
    <lineage>
        <taxon>Eukaryota</taxon>
        <taxon>Sar</taxon>
        <taxon>Stramenopiles</taxon>
        <taxon>Oomycota</taxon>
        <taxon>Peronosporomycetes</taxon>
        <taxon>Peronosporales</taxon>
        <taxon>Peronosporaceae</taxon>
        <taxon>Peronospora</taxon>
    </lineage>
</organism>
<sequence length="143" mass="16815">MVKEDMVKGVKVGATSNGPFNDRYDCRDRRDQRENRDLHEIRLHKRTVTDDKKKNERQDDNGMWCKFHKARPHNSSESFAIKKQREEHKPAEIKTTVPSKNKYPHFEGESRYSDSNSEFKLVGMVAKKHTSTKLAPLRIKVYL</sequence>
<protein>
    <submittedName>
        <fullName evidence="2">Uncharacterized protein</fullName>
    </submittedName>
</protein>
<dbReference type="Proteomes" id="UP001162060">
    <property type="component" value="Unassembled WGS sequence"/>
</dbReference>
<reference evidence="2" key="1">
    <citation type="submission" date="2024-01" db="EMBL/GenBank/DDBJ databases">
        <authorList>
            <person name="Webb A."/>
        </authorList>
    </citation>
    <scope>NUCLEOTIDE SEQUENCE</scope>
    <source>
        <strain evidence="2">Pm1</strain>
    </source>
</reference>
<dbReference type="EMBL" id="CAKLBY020000221">
    <property type="protein sequence ID" value="CAK7935251.1"/>
    <property type="molecule type" value="Genomic_DNA"/>
</dbReference>
<gene>
    <name evidence="2" type="ORF">PM001_LOCUS20401</name>
</gene>
<comment type="caution">
    <text evidence="2">The sequence shown here is derived from an EMBL/GenBank/DDBJ whole genome shotgun (WGS) entry which is preliminary data.</text>
</comment>